<dbReference type="GO" id="GO:0004806">
    <property type="term" value="F:triacylglycerol lipase activity"/>
    <property type="evidence" value="ECO:0007669"/>
    <property type="project" value="UniProtKB-EC"/>
</dbReference>
<keyword evidence="16" id="KW-0325">Glycoprotein</keyword>
<keyword evidence="14" id="KW-0443">Lipid metabolism</keyword>
<dbReference type="EC" id="3.1.1.3" evidence="6"/>
<dbReference type="VEuPathDB" id="MicrosporidiaDB:ECU04_0660"/>
<dbReference type="AlphaFoldDB" id="M1JIP2"/>
<keyword evidence="7" id="KW-0812">Transmembrane</keyword>
<dbReference type="InterPro" id="IPR029058">
    <property type="entry name" value="AB_hydrolase_fold"/>
</dbReference>
<dbReference type="VEuPathDB" id="MicrosporidiaDB:M970_040580"/>
<comment type="catalytic activity">
    <reaction evidence="1">
        <text>a triacylglycerol + H2O = a diacylglycerol + a fatty acid + H(+)</text>
        <dbReference type="Rhea" id="RHEA:12044"/>
        <dbReference type="ChEBI" id="CHEBI:15377"/>
        <dbReference type="ChEBI" id="CHEBI:15378"/>
        <dbReference type="ChEBI" id="CHEBI:17855"/>
        <dbReference type="ChEBI" id="CHEBI:18035"/>
        <dbReference type="ChEBI" id="CHEBI:28868"/>
        <dbReference type="EC" id="3.1.1.3"/>
    </reaction>
</comment>
<evidence type="ECO:0000256" key="1">
    <source>
        <dbReference type="ARBA" id="ARBA00001024"/>
    </source>
</evidence>
<dbReference type="VEuPathDB" id="MicrosporidiaDB:AEWD_040590"/>
<dbReference type="PANTHER" id="PTHR47175:SF2">
    <property type="entry name" value="LIPASE ATG15-RELATED"/>
    <property type="match status" value="1"/>
</dbReference>
<evidence type="ECO:0000256" key="12">
    <source>
        <dbReference type="ARBA" id="ARBA00022989"/>
    </source>
</evidence>
<comment type="similarity">
    <text evidence="4">Belongs to the AB hydrolase superfamily. Lipase family.</text>
</comment>
<evidence type="ECO:0000256" key="13">
    <source>
        <dbReference type="ARBA" id="ARBA00023006"/>
    </source>
</evidence>
<dbReference type="Gene3D" id="3.40.50.1820">
    <property type="entry name" value="alpha/beta hydrolase"/>
    <property type="match status" value="1"/>
</dbReference>
<evidence type="ECO:0000256" key="9">
    <source>
        <dbReference type="ARBA" id="ARBA00022801"/>
    </source>
</evidence>
<evidence type="ECO:0000256" key="10">
    <source>
        <dbReference type="ARBA" id="ARBA00022963"/>
    </source>
</evidence>
<evidence type="ECO:0000313" key="18">
    <source>
        <dbReference type="EMBL" id="AGE95264.1"/>
    </source>
</evidence>
<evidence type="ECO:0000256" key="3">
    <source>
        <dbReference type="ARBA" id="ARBA00004343"/>
    </source>
</evidence>
<keyword evidence="9" id="KW-0378">Hydrolase</keyword>
<comment type="subcellular location">
    <subcellularLocation>
        <location evidence="3">Endosome</location>
        <location evidence="3">Multivesicular body membrane</location>
        <topology evidence="3">Single-pass type II membrane protein</topology>
    </subcellularLocation>
    <subcellularLocation>
        <location evidence="2">Prevacuolar compartment membrane</location>
        <topology evidence="2">Single-pass type II membrane protein</topology>
    </subcellularLocation>
</comment>
<dbReference type="GO" id="GO:0006660">
    <property type="term" value="P:phosphatidylserine catabolic process"/>
    <property type="evidence" value="ECO:0007669"/>
    <property type="project" value="TreeGrafter"/>
</dbReference>
<dbReference type="OMA" id="EDINCIY"/>
<evidence type="ECO:0000256" key="8">
    <source>
        <dbReference type="ARBA" id="ARBA00022753"/>
    </source>
</evidence>
<keyword evidence="12" id="KW-1133">Transmembrane helix</keyword>
<evidence type="ECO:0000256" key="7">
    <source>
        <dbReference type="ARBA" id="ARBA00022692"/>
    </source>
</evidence>
<dbReference type="VEuPathDB" id="MicrosporidiaDB:AEWQ_040580"/>
<protein>
    <recommendedName>
        <fullName evidence="6">triacylglycerol lipase</fullName>
        <ecNumber evidence="6">3.1.1.3</ecNumber>
    </recommendedName>
    <alternativeName>
        <fullName evidence="17">Autophagy-related protein 15</fullName>
    </alternativeName>
</protein>
<gene>
    <name evidence="18" type="ORF">ECU04_0660</name>
</gene>
<proteinExistence type="inferred from homology"/>
<dbReference type="PANTHER" id="PTHR47175">
    <property type="entry name" value="LIPASE ATG15-RELATED"/>
    <property type="match status" value="1"/>
</dbReference>
<evidence type="ECO:0000256" key="17">
    <source>
        <dbReference type="ARBA" id="ARBA00029828"/>
    </source>
</evidence>
<dbReference type="SUPFAM" id="SSF53474">
    <property type="entry name" value="alpha/beta-Hydrolases"/>
    <property type="match status" value="1"/>
</dbReference>
<evidence type="ECO:0000256" key="16">
    <source>
        <dbReference type="ARBA" id="ARBA00023180"/>
    </source>
</evidence>
<dbReference type="VEuPathDB" id="MicrosporidiaDB:AEWR_040580"/>
<reference evidence="18" key="1">
    <citation type="journal article" date="2013" name="Eukaryot. Cell">
        <title>Extremely Reduced Levels of Heterozygosity in the Vertebrate Pathogen Encephalitozoon cuniculi.</title>
        <authorList>
            <person name="Selman M."/>
            <person name="Sak B."/>
            <person name="Kvac M."/>
            <person name="Farinelli L."/>
            <person name="Weiss L.M."/>
            <person name="Corradi N."/>
        </authorList>
    </citation>
    <scope>NUCLEOTIDE SEQUENCE</scope>
</reference>
<evidence type="ECO:0000256" key="14">
    <source>
        <dbReference type="ARBA" id="ARBA00023098"/>
    </source>
</evidence>
<keyword evidence="10" id="KW-0442">Lipid degradation</keyword>
<evidence type="ECO:0000256" key="11">
    <source>
        <dbReference type="ARBA" id="ARBA00022968"/>
    </source>
</evidence>
<accession>M1JIP2</accession>
<organism evidence="18">
    <name type="scientific">Encephalitozoon cuniculi</name>
    <name type="common">Microsporidian parasite</name>
    <dbReference type="NCBI Taxonomy" id="6035"/>
    <lineage>
        <taxon>Eukaryota</taxon>
        <taxon>Fungi</taxon>
        <taxon>Fungi incertae sedis</taxon>
        <taxon>Microsporidia</taxon>
        <taxon>Unikaryonidae</taxon>
        <taxon>Encephalitozoon</taxon>
    </lineage>
</organism>
<evidence type="ECO:0000256" key="4">
    <source>
        <dbReference type="ARBA" id="ARBA00010701"/>
    </source>
</evidence>
<name>M1JIP2_ENCCN</name>
<keyword evidence="11" id="KW-0735">Signal-anchor</keyword>
<dbReference type="GO" id="GO:0032585">
    <property type="term" value="C:multivesicular body membrane"/>
    <property type="evidence" value="ECO:0007669"/>
    <property type="project" value="UniProtKB-SubCell"/>
</dbReference>
<dbReference type="GO" id="GO:0046461">
    <property type="term" value="P:neutral lipid catabolic process"/>
    <property type="evidence" value="ECO:0007669"/>
    <property type="project" value="TreeGrafter"/>
</dbReference>
<dbReference type="GO" id="GO:0004620">
    <property type="term" value="F:phospholipase activity"/>
    <property type="evidence" value="ECO:0007669"/>
    <property type="project" value="TreeGrafter"/>
</dbReference>
<evidence type="ECO:0000256" key="2">
    <source>
        <dbReference type="ARBA" id="ARBA00004270"/>
    </source>
</evidence>
<dbReference type="GO" id="GO:0034727">
    <property type="term" value="P:piecemeal microautophagy of the nucleus"/>
    <property type="evidence" value="ECO:0007669"/>
    <property type="project" value="TreeGrafter"/>
</dbReference>
<keyword evidence="13" id="KW-0072">Autophagy</keyword>
<dbReference type="InterPro" id="IPR050805">
    <property type="entry name" value="ATG15_Lipase"/>
</dbReference>
<dbReference type="EMBL" id="KC513606">
    <property type="protein sequence ID" value="AGE95264.1"/>
    <property type="molecule type" value="Genomic_DNA"/>
</dbReference>
<sequence>MLRYLLQTPIYGTYGRVQGASYLFGSVLEDSPRLSTAQSQEYTLSFLDRVHLLEFIEMASNTYHSHDLDTVLATFGYDGDGLRAKVFGYDGKIVVAFKGTTLSIMGLEIGRTSRKDKLLDRILYSICKDKECEEEKIREFDSIGYFSDALEILGAIRRIYHEGRLVLTGHSLGGTIASLLGIRYNLPVVAFSSPGDAYAANILGLYDQGKCYDNIIHIGMCSDVVFRGECTKLYSPCGILGYNIETRCHTGRSLCIRDGGWDSLVYHLLGMMRAKIMMSKEIVLIERKEDINCIY</sequence>
<keyword evidence="15" id="KW-0472">Membrane</keyword>
<keyword evidence="8" id="KW-0967">Endosome</keyword>
<evidence type="ECO:0000256" key="6">
    <source>
        <dbReference type="ARBA" id="ARBA00013279"/>
    </source>
</evidence>
<evidence type="ECO:0000256" key="5">
    <source>
        <dbReference type="ARBA" id="ARBA00011137"/>
    </source>
</evidence>
<dbReference type="GO" id="GO:0034496">
    <property type="term" value="P:multivesicular body membrane disassembly"/>
    <property type="evidence" value="ECO:0007669"/>
    <property type="project" value="TreeGrafter"/>
</dbReference>
<evidence type="ECO:0000256" key="15">
    <source>
        <dbReference type="ARBA" id="ARBA00023136"/>
    </source>
</evidence>
<comment type="subunit">
    <text evidence="5">Binds to both phosphatidylinositol (PI) and phosphatidylinositol 3,5-bisphosphate (PIP2).</text>
</comment>
<dbReference type="GO" id="GO:0005775">
    <property type="term" value="C:vacuolar lumen"/>
    <property type="evidence" value="ECO:0007669"/>
    <property type="project" value="TreeGrafter"/>
</dbReference>